<organism evidence="11 12">
    <name type="scientific">Akkermansia biwaensis</name>
    <dbReference type="NCBI Taxonomy" id="2946555"/>
    <lineage>
        <taxon>Bacteria</taxon>
        <taxon>Pseudomonadati</taxon>
        <taxon>Verrucomicrobiota</taxon>
        <taxon>Verrucomicrobiia</taxon>
        <taxon>Verrucomicrobiales</taxon>
        <taxon>Akkermansiaceae</taxon>
        <taxon>Akkermansia</taxon>
    </lineage>
</organism>
<evidence type="ECO:0000256" key="9">
    <source>
        <dbReference type="PIRNR" id="PIRNR016636"/>
    </source>
</evidence>
<dbReference type="EMBL" id="AP025943">
    <property type="protein sequence ID" value="BDL42779.1"/>
    <property type="molecule type" value="Genomic_DNA"/>
</dbReference>
<evidence type="ECO:0000313" key="11">
    <source>
        <dbReference type="EMBL" id="BDL42779.1"/>
    </source>
</evidence>
<keyword evidence="12" id="KW-1185">Reference proteome</keyword>
<accession>A0ABM7ZDN2</accession>
<name>A0ABM7ZDN2_9BACT</name>
<keyword evidence="3 9" id="KW-1003">Cell membrane</keyword>
<sequence>MIIDVSKGNVRSVDSREIQINSTPLGFVKATRDVGFYMLFFPQLIAGPIVRARQFWPQIESKKFRDIQWGTAFKFLTLGYFLKMVVADNLAEYTPYLKSLELVGSMGGKELLTLMFGYSFQIFSDFGGYSMIAIGLAVLFGYRLPDNFNFPYISTSITEFWQRWNMTLSHWLRDYLYIPLGGNRKGQVRTYINLFIVMFLGGLWHGAEWKFALWGTCHGCFLALERFLWRGRSSTHSFVKCLGGVYCFLTVSFLWMTFLMPDMETLSLFFQRLAVWDKPVSNIVAYAVILYGIPVILFHLAGWIREHRISWNARWHGGVLEGALYGLMIFMIFNNSGPAEGFIYFQF</sequence>
<proteinExistence type="inferred from homology"/>
<feature type="transmembrane region" description="Helical" evidence="10">
    <location>
        <begin position="280"/>
        <end position="303"/>
    </location>
</feature>
<reference evidence="11" key="1">
    <citation type="submission" date="2022-06" db="EMBL/GenBank/DDBJ databases">
        <title>Akkermansia biwalacus sp. nov., an anaerobic mucin-degrading bacterium isolated from human intestine.</title>
        <authorList>
            <person name="Kobayashi Y."/>
            <person name="Inoue S."/>
            <person name="Kawahara T."/>
            <person name="Kohda N."/>
        </authorList>
    </citation>
    <scope>NUCLEOTIDE SEQUENCE</scope>
    <source>
        <strain evidence="11">WON2089</strain>
    </source>
</reference>
<dbReference type="PANTHER" id="PTHR13285:SF23">
    <property type="entry name" value="TEICHOIC ACID D-ALANYLTRANSFERASE"/>
    <property type="match status" value="1"/>
</dbReference>
<dbReference type="InterPro" id="IPR004299">
    <property type="entry name" value="MBOAT_fam"/>
</dbReference>
<dbReference type="PIRSF" id="PIRSF016636">
    <property type="entry name" value="AlgI_DltB"/>
    <property type="match status" value="1"/>
</dbReference>
<feature type="transmembrane region" description="Helical" evidence="10">
    <location>
        <begin position="315"/>
        <end position="333"/>
    </location>
</feature>
<evidence type="ECO:0000256" key="5">
    <source>
        <dbReference type="ARBA" id="ARBA00022692"/>
    </source>
</evidence>
<feature type="transmembrane region" description="Helical" evidence="10">
    <location>
        <begin position="211"/>
        <end position="229"/>
    </location>
</feature>
<dbReference type="InterPro" id="IPR028362">
    <property type="entry name" value="AlgI"/>
</dbReference>
<keyword evidence="8 9" id="KW-0012">Acyltransferase</keyword>
<evidence type="ECO:0000256" key="3">
    <source>
        <dbReference type="ARBA" id="ARBA00022475"/>
    </source>
</evidence>
<evidence type="ECO:0000256" key="10">
    <source>
        <dbReference type="SAM" id="Phobius"/>
    </source>
</evidence>
<evidence type="ECO:0000256" key="1">
    <source>
        <dbReference type="ARBA" id="ARBA00004651"/>
    </source>
</evidence>
<evidence type="ECO:0008006" key="13">
    <source>
        <dbReference type="Google" id="ProtNLM"/>
    </source>
</evidence>
<keyword evidence="6 10" id="KW-1133">Transmembrane helix</keyword>
<evidence type="ECO:0000256" key="8">
    <source>
        <dbReference type="ARBA" id="ARBA00023315"/>
    </source>
</evidence>
<dbReference type="PANTHER" id="PTHR13285">
    <property type="entry name" value="ACYLTRANSFERASE"/>
    <property type="match status" value="1"/>
</dbReference>
<evidence type="ECO:0000313" key="12">
    <source>
        <dbReference type="Proteomes" id="UP001062263"/>
    </source>
</evidence>
<evidence type="ECO:0000256" key="6">
    <source>
        <dbReference type="ARBA" id="ARBA00022989"/>
    </source>
</evidence>
<evidence type="ECO:0000256" key="7">
    <source>
        <dbReference type="ARBA" id="ARBA00023136"/>
    </source>
</evidence>
<comment type="subcellular location">
    <subcellularLocation>
        <location evidence="1">Cell membrane</location>
        <topology evidence="1">Multi-pass membrane protein</topology>
    </subcellularLocation>
</comment>
<feature type="transmembrane region" description="Helical" evidence="10">
    <location>
        <begin position="241"/>
        <end position="260"/>
    </location>
</feature>
<evidence type="ECO:0000256" key="2">
    <source>
        <dbReference type="ARBA" id="ARBA00010323"/>
    </source>
</evidence>
<protein>
    <recommendedName>
        <fullName evidence="13">MBOAT family protein</fullName>
    </recommendedName>
</protein>
<dbReference type="Proteomes" id="UP001062263">
    <property type="component" value="Chromosome"/>
</dbReference>
<gene>
    <name evidence="11" type="ORF">Abiwalacus_03530</name>
</gene>
<keyword evidence="7 9" id="KW-0472">Membrane</keyword>
<evidence type="ECO:0000256" key="4">
    <source>
        <dbReference type="ARBA" id="ARBA00022679"/>
    </source>
</evidence>
<feature type="transmembrane region" description="Helical" evidence="10">
    <location>
        <begin position="188"/>
        <end position="205"/>
    </location>
</feature>
<comment type="similarity">
    <text evidence="2 9">Belongs to the membrane-bound acyltransferase family.</text>
</comment>
<dbReference type="Pfam" id="PF03062">
    <property type="entry name" value="MBOAT"/>
    <property type="match status" value="1"/>
</dbReference>
<keyword evidence="4 9" id="KW-0808">Transferase</keyword>
<dbReference type="InterPro" id="IPR024194">
    <property type="entry name" value="Ac/AlaTfrase_AlgI/DltB"/>
</dbReference>
<feature type="transmembrane region" description="Helical" evidence="10">
    <location>
        <begin position="111"/>
        <end position="140"/>
    </location>
</feature>
<dbReference type="InterPro" id="IPR051085">
    <property type="entry name" value="MB_O-acyltransferase"/>
</dbReference>
<keyword evidence="5 10" id="KW-0812">Transmembrane</keyword>
<dbReference type="PIRSF" id="PIRSF500217">
    <property type="entry name" value="AlgI"/>
    <property type="match status" value="1"/>
</dbReference>